<accession>A0AAV8R3J1</accession>
<dbReference type="PANTHER" id="PTHR47052:SF3">
    <property type="entry name" value="INGRESSION PROTEIN 1"/>
    <property type="match status" value="1"/>
</dbReference>
<evidence type="ECO:0000313" key="1">
    <source>
        <dbReference type="EMBL" id="KAJ8486057.1"/>
    </source>
</evidence>
<keyword evidence="2" id="KW-1185">Reference proteome</keyword>
<organism evidence="1 2">
    <name type="scientific">Ensete ventricosum</name>
    <name type="common">Abyssinian banana</name>
    <name type="synonym">Musa ensete</name>
    <dbReference type="NCBI Taxonomy" id="4639"/>
    <lineage>
        <taxon>Eukaryota</taxon>
        <taxon>Viridiplantae</taxon>
        <taxon>Streptophyta</taxon>
        <taxon>Embryophyta</taxon>
        <taxon>Tracheophyta</taxon>
        <taxon>Spermatophyta</taxon>
        <taxon>Magnoliopsida</taxon>
        <taxon>Liliopsida</taxon>
        <taxon>Zingiberales</taxon>
        <taxon>Musaceae</taxon>
        <taxon>Ensete</taxon>
    </lineage>
</organism>
<dbReference type="CDD" id="cd00030">
    <property type="entry name" value="C2"/>
    <property type="match status" value="1"/>
</dbReference>
<sequence length="167" mass="18328">MIPLIKGLREISVAVWNSNTFTADDLIGSTRVQLHKVLSHGYDDTCWPLQTKNFKFAREVKFIMHFQNALHKPPAYCAPSAPPCMPPPPAVTAPYAPPYASPYTAGAYPGAAPYASYPPPAPAPYQTCVYPPPPPQQFYAPQSSPPLLLLLLPIRRSPPYILSTNAR</sequence>
<dbReference type="InterPro" id="IPR052981">
    <property type="entry name" value="Ingression_C2_domain"/>
</dbReference>
<comment type="caution">
    <text evidence="1">The sequence shown here is derived from an EMBL/GenBank/DDBJ whole genome shotgun (WGS) entry which is preliminary data.</text>
</comment>
<proteinExistence type="predicted"/>
<dbReference type="PANTHER" id="PTHR47052">
    <property type="entry name" value="CONSERVED SERINE PROLINE-RICH PROTEIN (AFU_ORTHOLOGUE AFUA_2G01790)"/>
    <property type="match status" value="1"/>
</dbReference>
<gene>
    <name evidence="1" type="ORF">OPV22_018542</name>
</gene>
<name>A0AAV8R3J1_ENSVE</name>
<dbReference type="SUPFAM" id="SSF49562">
    <property type="entry name" value="C2 domain (Calcium/lipid-binding domain, CaLB)"/>
    <property type="match status" value="1"/>
</dbReference>
<dbReference type="InterPro" id="IPR035892">
    <property type="entry name" value="C2_domain_sf"/>
</dbReference>
<evidence type="ECO:0000313" key="2">
    <source>
        <dbReference type="Proteomes" id="UP001222027"/>
    </source>
</evidence>
<dbReference type="Proteomes" id="UP001222027">
    <property type="component" value="Unassembled WGS sequence"/>
</dbReference>
<reference evidence="1 2" key="1">
    <citation type="submission" date="2022-12" db="EMBL/GenBank/DDBJ databases">
        <title>Chromosome-scale assembly of the Ensete ventricosum genome.</title>
        <authorList>
            <person name="Dussert Y."/>
            <person name="Stocks J."/>
            <person name="Wendawek A."/>
            <person name="Woldeyes F."/>
            <person name="Nichols R.A."/>
            <person name="Borrell J.S."/>
        </authorList>
    </citation>
    <scope>NUCLEOTIDE SEQUENCE [LARGE SCALE GENOMIC DNA]</scope>
    <source>
        <strain evidence="2">cv. Maze</strain>
        <tissue evidence="1">Seeds</tissue>
    </source>
</reference>
<dbReference type="AlphaFoldDB" id="A0AAV8R3J1"/>
<protein>
    <submittedName>
        <fullName evidence="1">Uncharacterized protein</fullName>
    </submittedName>
</protein>
<dbReference type="EMBL" id="JAQQAF010000005">
    <property type="protein sequence ID" value="KAJ8486057.1"/>
    <property type="molecule type" value="Genomic_DNA"/>
</dbReference>